<keyword evidence="4 5" id="KW-0472">Membrane</keyword>
<evidence type="ECO:0008006" key="8">
    <source>
        <dbReference type="Google" id="ProtNLM"/>
    </source>
</evidence>
<dbReference type="GO" id="GO:0016020">
    <property type="term" value="C:membrane"/>
    <property type="evidence" value="ECO:0007669"/>
    <property type="project" value="UniProtKB-SubCell"/>
</dbReference>
<comment type="caution">
    <text evidence="6">The sequence shown here is derived from an EMBL/GenBank/DDBJ whole genome shotgun (WGS) entry which is preliminary data.</text>
</comment>
<evidence type="ECO:0000256" key="5">
    <source>
        <dbReference type="SAM" id="Phobius"/>
    </source>
</evidence>
<dbReference type="AlphaFoldDB" id="A0A556C473"/>
<feature type="transmembrane region" description="Helical" evidence="5">
    <location>
        <begin position="100"/>
        <end position="118"/>
    </location>
</feature>
<name>A0A556C473_BREAU</name>
<evidence type="ECO:0000256" key="2">
    <source>
        <dbReference type="ARBA" id="ARBA00022692"/>
    </source>
</evidence>
<keyword evidence="3 5" id="KW-1133">Transmembrane helix</keyword>
<sequence>MNIALWIVAGALAIGYIAGGIIKLTWTHERYAARLHWPEDFTPGTVKFMGVIEIAGGLGLVLPGLLGIAPVLVPIAASGMALYMAGAATERIRRLEYRELLGDLLFLTGLIFVAWGASPSFRSAEWENGRAAPHACITPHSDRRAPKANRAISLSTANSSLSSSSPLSSTAA</sequence>
<organism evidence="6 7">
    <name type="scientific">Brevibacterium aurantiacum</name>
    <dbReference type="NCBI Taxonomy" id="273384"/>
    <lineage>
        <taxon>Bacteria</taxon>
        <taxon>Bacillati</taxon>
        <taxon>Actinomycetota</taxon>
        <taxon>Actinomycetes</taxon>
        <taxon>Micrococcales</taxon>
        <taxon>Brevibacteriaceae</taxon>
        <taxon>Brevibacterium</taxon>
    </lineage>
</organism>
<evidence type="ECO:0000256" key="1">
    <source>
        <dbReference type="ARBA" id="ARBA00004141"/>
    </source>
</evidence>
<reference evidence="6 7" key="1">
    <citation type="submission" date="2019-07" db="EMBL/GenBank/DDBJ databases">
        <title>Draft genome sequence of Brevibacterium aurantiacum XU54 isolated from Xinjiang China.</title>
        <authorList>
            <person name="Xu X."/>
        </authorList>
    </citation>
    <scope>NUCLEOTIDE SEQUENCE [LARGE SCALE GENOMIC DNA]</scope>
    <source>
        <strain evidence="6 7">XU54</strain>
    </source>
</reference>
<proteinExistence type="predicted"/>
<protein>
    <recommendedName>
        <fullName evidence="8">DoxX family protein</fullName>
    </recommendedName>
</protein>
<evidence type="ECO:0000256" key="3">
    <source>
        <dbReference type="ARBA" id="ARBA00022989"/>
    </source>
</evidence>
<gene>
    <name evidence="6" type="ORF">FO013_20630</name>
</gene>
<evidence type="ECO:0000256" key="4">
    <source>
        <dbReference type="ARBA" id="ARBA00023136"/>
    </source>
</evidence>
<dbReference type="EMBL" id="VLTK01000020">
    <property type="protein sequence ID" value="TSI12202.1"/>
    <property type="molecule type" value="Genomic_DNA"/>
</dbReference>
<keyword evidence="7" id="KW-1185">Reference proteome</keyword>
<evidence type="ECO:0000313" key="7">
    <source>
        <dbReference type="Proteomes" id="UP000316406"/>
    </source>
</evidence>
<dbReference type="RefSeq" id="WP_143924444.1">
    <property type="nucleotide sequence ID" value="NZ_VLTK01000020.1"/>
</dbReference>
<evidence type="ECO:0000313" key="6">
    <source>
        <dbReference type="EMBL" id="TSI12202.1"/>
    </source>
</evidence>
<dbReference type="InterPro" id="IPR032808">
    <property type="entry name" value="DoxX"/>
</dbReference>
<dbReference type="Proteomes" id="UP000316406">
    <property type="component" value="Unassembled WGS sequence"/>
</dbReference>
<comment type="subcellular location">
    <subcellularLocation>
        <location evidence="1">Membrane</location>
        <topology evidence="1">Multi-pass membrane protein</topology>
    </subcellularLocation>
</comment>
<dbReference type="OrthoDB" id="3790625at2"/>
<keyword evidence="2 5" id="KW-0812">Transmembrane</keyword>
<dbReference type="Pfam" id="PF13564">
    <property type="entry name" value="DoxX_2"/>
    <property type="match status" value="1"/>
</dbReference>
<feature type="transmembrane region" description="Helical" evidence="5">
    <location>
        <begin position="71"/>
        <end position="88"/>
    </location>
</feature>
<feature type="transmembrane region" description="Helical" evidence="5">
    <location>
        <begin position="6"/>
        <end position="26"/>
    </location>
</feature>
<accession>A0A556C473</accession>